<organism evidence="2 3">
    <name type="scientific">Klebsormidium nitens</name>
    <name type="common">Green alga</name>
    <name type="synonym">Ulothrix nitens</name>
    <dbReference type="NCBI Taxonomy" id="105231"/>
    <lineage>
        <taxon>Eukaryota</taxon>
        <taxon>Viridiplantae</taxon>
        <taxon>Streptophyta</taxon>
        <taxon>Klebsormidiophyceae</taxon>
        <taxon>Klebsormidiales</taxon>
        <taxon>Klebsormidiaceae</taxon>
        <taxon>Klebsormidium</taxon>
    </lineage>
</organism>
<keyword evidence="3" id="KW-1185">Reference proteome</keyword>
<proteinExistence type="predicted"/>
<name>A0A1Y1ITA4_KLENI</name>
<reference evidence="2 3" key="1">
    <citation type="journal article" date="2014" name="Nat. Commun.">
        <title>Klebsormidium flaccidum genome reveals primary factors for plant terrestrial adaptation.</title>
        <authorList>
            <person name="Hori K."/>
            <person name="Maruyama F."/>
            <person name="Fujisawa T."/>
            <person name="Togashi T."/>
            <person name="Yamamoto N."/>
            <person name="Seo M."/>
            <person name="Sato S."/>
            <person name="Yamada T."/>
            <person name="Mori H."/>
            <person name="Tajima N."/>
            <person name="Moriyama T."/>
            <person name="Ikeuchi M."/>
            <person name="Watanabe M."/>
            <person name="Wada H."/>
            <person name="Kobayashi K."/>
            <person name="Saito M."/>
            <person name="Masuda T."/>
            <person name="Sasaki-Sekimoto Y."/>
            <person name="Mashiguchi K."/>
            <person name="Awai K."/>
            <person name="Shimojima M."/>
            <person name="Masuda S."/>
            <person name="Iwai M."/>
            <person name="Nobusawa T."/>
            <person name="Narise T."/>
            <person name="Kondo S."/>
            <person name="Saito H."/>
            <person name="Sato R."/>
            <person name="Murakawa M."/>
            <person name="Ihara Y."/>
            <person name="Oshima-Yamada Y."/>
            <person name="Ohtaka K."/>
            <person name="Satoh M."/>
            <person name="Sonobe K."/>
            <person name="Ishii M."/>
            <person name="Ohtani R."/>
            <person name="Kanamori-Sato M."/>
            <person name="Honoki R."/>
            <person name="Miyazaki D."/>
            <person name="Mochizuki H."/>
            <person name="Umetsu J."/>
            <person name="Higashi K."/>
            <person name="Shibata D."/>
            <person name="Kamiya Y."/>
            <person name="Sato N."/>
            <person name="Nakamura Y."/>
            <person name="Tabata S."/>
            <person name="Ida S."/>
            <person name="Kurokawa K."/>
            <person name="Ohta H."/>
        </authorList>
    </citation>
    <scope>NUCLEOTIDE SEQUENCE [LARGE SCALE GENOMIC DNA]</scope>
    <source>
        <strain evidence="2 3">NIES-2285</strain>
    </source>
</reference>
<gene>
    <name evidence="2" type="ORF">KFL_011430030</name>
</gene>
<feature type="region of interest" description="Disordered" evidence="1">
    <location>
        <begin position="133"/>
        <end position="167"/>
    </location>
</feature>
<protein>
    <submittedName>
        <fullName evidence="2">Uncharacterized protein</fullName>
    </submittedName>
</protein>
<dbReference type="AlphaFoldDB" id="A0A1Y1ITA4"/>
<dbReference type="EMBL" id="DF238092">
    <property type="protein sequence ID" value="GAQ92799.1"/>
    <property type="molecule type" value="Genomic_DNA"/>
</dbReference>
<sequence length="167" mass="18305">MMTLCSSIGRLPAVSAGACVKYVGLGKKQIGFEGCTAPLSRCSALKPHDHASSAPQHKPDKPAPSIRQRRLKLPGSAITGDPSNRSSVMIEYQHDGGPLTRDELHEDFQRVYPETTLWSDEEWEWILEDVPQEKQAEARQAVEAMRRRSTGMARESGDGNGSESVSS</sequence>
<evidence type="ECO:0000313" key="2">
    <source>
        <dbReference type="EMBL" id="GAQ92799.1"/>
    </source>
</evidence>
<evidence type="ECO:0000313" key="3">
    <source>
        <dbReference type="Proteomes" id="UP000054558"/>
    </source>
</evidence>
<evidence type="ECO:0000256" key="1">
    <source>
        <dbReference type="SAM" id="MobiDB-lite"/>
    </source>
</evidence>
<feature type="region of interest" description="Disordered" evidence="1">
    <location>
        <begin position="46"/>
        <end position="68"/>
    </location>
</feature>
<dbReference type="Proteomes" id="UP000054558">
    <property type="component" value="Unassembled WGS sequence"/>
</dbReference>
<accession>A0A1Y1ITA4</accession>
<feature type="compositionally biased region" description="Basic and acidic residues" evidence="1">
    <location>
        <begin position="46"/>
        <end position="61"/>
    </location>
</feature>